<reference evidence="2 3" key="1">
    <citation type="submission" date="2019-05" db="EMBL/GenBank/DDBJ databases">
        <authorList>
            <consortium name="Pathogen Informatics"/>
        </authorList>
    </citation>
    <scope>NUCLEOTIDE SEQUENCE [LARGE SCALE GENOMIC DNA]</scope>
    <source>
        <strain evidence="2 3">NCTC503</strain>
    </source>
</reference>
<protein>
    <recommendedName>
        <fullName evidence="4">DUF3784 domain-containing protein</fullName>
    </recommendedName>
</protein>
<sequence>MAQKILGLIIILLGIFEAYLGLSLPEEREVDENAIKENFNEINKSFVKFQRAYFVLMGLYTGIIGVINFIKPVKLYITLMLIALPIIINKLLGQQWLKKFRE</sequence>
<dbReference type="Proteomes" id="UP000308489">
    <property type="component" value="Chromosome 1"/>
</dbReference>
<evidence type="ECO:0000313" key="2">
    <source>
        <dbReference type="EMBL" id="VTQ91900.1"/>
    </source>
</evidence>
<dbReference type="AlphaFoldDB" id="A0A4U9RSE4"/>
<dbReference type="RefSeq" id="WP_138210471.1">
    <property type="nucleotide sequence ID" value="NZ_CBCSDB010000001.1"/>
</dbReference>
<gene>
    <name evidence="2" type="ORF">NCTC503_01874</name>
</gene>
<keyword evidence="1" id="KW-0472">Membrane</keyword>
<accession>A0A4U9RSE4</accession>
<feature type="transmembrane region" description="Helical" evidence="1">
    <location>
        <begin position="6"/>
        <end position="24"/>
    </location>
</feature>
<evidence type="ECO:0000313" key="3">
    <source>
        <dbReference type="Proteomes" id="UP000308489"/>
    </source>
</evidence>
<feature type="transmembrane region" description="Helical" evidence="1">
    <location>
        <begin position="52"/>
        <end position="70"/>
    </location>
</feature>
<dbReference type="EMBL" id="LR590481">
    <property type="protein sequence ID" value="VTQ91900.1"/>
    <property type="molecule type" value="Genomic_DNA"/>
</dbReference>
<proteinExistence type="predicted"/>
<keyword evidence="1" id="KW-0812">Transmembrane</keyword>
<keyword evidence="1" id="KW-1133">Transmembrane helix</keyword>
<keyword evidence="3" id="KW-1185">Reference proteome</keyword>
<evidence type="ECO:0000256" key="1">
    <source>
        <dbReference type="SAM" id="Phobius"/>
    </source>
</evidence>
<feature type="transmembrane region" description="Helical" evidence="1">
    <location>
        <begin position="76"/>
        <end position="93"/>
    </location>
</feature>
<name>A0A4U9RSE4_HATHI</name>
<organism evidence="2 3">
    <name type="scientific">Hathewaya histolytica</name>
    <name type="common">Clostridium histolyticum</name>
    <dbReference type="NCBI Taxonomy" id="1498"/>
    <lineage>
        <taxon>Bacteria</taxon>
        <taxon>Bacillati</taxon>
        <taxon>Bacillota</taxon>
        <taxon>Clostridia</taxon>
        <taxon>Eubacteriales</taxon>
        <taxon>Clostridiaceae</taxon>
        <taxon>Hathewaya</taxon>
    </lineage>
</organism>
<evidence type="ECO:0008006" key="4">
    <source>
        <dbReference type="Google" id="ProtNLM"/>
    </source>
</evidence>
<dbReference type="KEGG" id="hhw:NCTC503_01874"/>